<evidence type="ECO:0000259" key="1">
    <source>
        <dbReference type="Pfam" id="PF07969"/>
    </source>
</evidence>
<dbReference type="InterPro" id="IPR013108">
    <property type="entry name" value="Amidohydro_3"/>
</dbReference>
<proteinExistence type="predicted"/>
<evidence type="ECO:0000313" key="2">
    <source>
        <dbReference type="EMBL" id="PJR15614.1"/>
    </source>
</evidence>
<dbReference type="PANTHER" id="PTHR32027">
    <property type="entry name" value="CYTOSINE DEAMINASE"/>
    <property type="match status" value="1"/>
</dbReference>
<dbReference type="PANTHER" id="PTHR32027:SF9">
    <property type="entry name" value="BLL3847 PROTEIN"/>
    <property type="match status" value="1"/>
</dbReference>
<name>A0A2J0Z548_RHIML</name>
<dbReference type="SUPFAM" id="SSF51556">
    <property type="entry name" value="Metallo-dependent hydrolases"/>
    <property type="match status" value="1"/>
</dbReference>
<reference evidence="2 3" key="1">
    <citation type="submission" date="2017-06" db="EMBL/GenBank/DDBJ databases">
        <title>Ensifer strains isolated from leguminous trees and herbs display diverse denitrification phenotypes with some acting as strong N2O sinks.</title>
        <authorList>
            <person name="Woliy K."/>
            <person name="Mania D."/>
            <person name="Bakken L.R."/>
            <person name="Frostegard A."/>
        </authorList>
    </citation>
    <scope>NUCLEOTIDE SEQUENCE [LARGE SCALE GENOMIC DNA]</scope>
    <source>
        <strain evidence="2 3">AC50a</strain>
    </source>
</reference>
<dbReference type="SUPFAM" id="SSF51338">
    <property type="entry name" value="Composite domain of metallo-dependent hydrolases"/>
    <property type="match status" value="1"/>
</dbReference>
<gene>
    <name evidence="2" type="ORF">CEJ86_07800</name>
</gene>
<dbReference type="Gene3D" id="3.20.20.140">
    <property type="entry name" value="Metal-dependent hydrolases"/>
    <property type="match status" value="1"/>
</dbReference>
<sequence length="438" mass="47609">MEWSHSMHTVLGTRHGGARRALLLRGCRIAGEAAAGAERDILIGEDGRIASIGHRLEAGPDVIGVDLRGALVSPGFVDVHQHLDKTGVLKFTPNPSGTLQGAREAFARYARQAPEEDVTRRAARTMERCLARGTTAIRSHINVDKDAGFNGINALARLRSEWADRLTLQLVAFMTPHPNQDIEWLEKNIDAAAEQADAVGGTPAVAEDPMRYLDILFAAAERHGRPIDLHLDEHLNPERPLFDAVFERVRRFGLQGRTLLGHASVLSALPRKEFERIRDQMVDLDIAVVTLPAANLYLQGRSHDMLPPRGLTRVAELIRSGVAIATASDNIQDPFVPTGSGDMLEIARWTLLAGHLRGDELAIAYDMITAIPARMMNLGTDYGIREGAWADLVVTDCEDVNALVSGGPDCMQVLAKGRPVAAPASSTMEAIRALEDVP</sequence>
<dbReference type="Pfam" id="PF07969">
    <property type="entry name" value="Amidohydro_3"/>
    <property type="match status" value="1"/>
</dbReference>
<dbReference type="InterPro" id="IPR011059">
    <property type="entry name" value="Metal-dep_hydrolase_composite"/>
</dbReference>
<dbReference type="GO" id="GO:0016814">
    <property type="term" value="F:hydrolase activity, acting on carbon-nitrogen (but not peptide) bonds, in cyclic amidines"/>
    <property type="evidence" value="ECO:0007669"/>
    <property type="project" value="TreeGrafter"/>
</dbReference>
<dbReference type="Gene3D" id="2.30.40.10">
    <property type="entry name" value="Urease, subunit C, domain 1"/>
    <property type="match status" value="1"/>
</dbReference>
<feature type="domain" description="Amidohydrolase 3" evidence="1">
    <location>
        <begin position="104"/>
        <end position="420"/>
    </location>
</feature>
<dbReference type="InterPro" id="IPR052349">
    <property type="entry name" value="Metallo-hydrolase_Enzymes"/>
</dbReference>
<dbReference type="CDD" id="cd01293">
    <property type="entry name" value="Bact_CD"/>
    <property type="match status" value="1"/>
</dbReference>
<dbReference type="EMBL" id="NJGD01000003">
    <property type="protein sequence ID" value="PJR15614.1"/>
    <property type="molecule type" value="Genomic_DNA"/>
</dbReference>
<protein>
    <submittedName>
        <fullName evidence="2">Deaminase</fullName>
    </submittedName>
</protein>
<organism evidence="2 3">
    <name type="scientific">Rhizobium meliloti</name>
    <name type="common">Ensifer meliloti</name>
    <name type="synonym">Sinorhizobium meliloti</name>
    <dbReference type="NCBI Taxonomy" id="382"/>
    <lineage>
        <taxon>Bacteria</taxon>
        <taxon>Pseudomonadati</taxon>
        <taxon>Pseudomonadota</taxon>
        <taxon>Alphaproteobacteria</taxon>
        <taxon>Hyphomicrobiales</taxon>
        <taxon>Rhizobiaceae</taxon>
        <taxon>Sinorhizobium/Ensifer group</taxon>
        <taxon>Sinorhizobium</taxon>
    </lineage>
</organism>
<dbReference type="Proteomes" id="UP000231987">
    <property type="component" value="Unassembled WGS sequence"/>
</dbReference>
<evidence type="ECO:0000313" key="3">
    <source>
        <dbReference type="Proteomes" id="UP000231987"/>
    </source>
</evidence>
<dbReference type="AlphaFoldDB" id="A0A2J0Z548"/>
<comment type="caution">
    <text evidence="2">The sequence shown here is derived from an EMBL/GenBank/DDBJ whole genome shotgun (WGS) entry which is preliminary data.</text>
</comment>
<dbReference type="InterPro" id="IPR032466">
    <property type="entry name" value="Metal_Hydrolase"/>
</dbReference>
<accession>A0A2J0Z548</accession>